<comment type="caution">
    <text evidence="1">The sequence shown here is derived from an EMBL/GenBank/DDBJ whole genome shotgun (WGS) entry which is preliminary data.</text>
</comment>
<name>A0A2H0RA59_UNCKA</name>
<dbReference type="AlphaFoldDB" id="A0A2H0RA59"/>
<dbReference type="Gene3D" id="2.30.130.30">
    <property type="entry name" value="Hypothetical protein"/>
    <property type="match status" value="1"/>
</dbReference>
<reference evidence="1 2" key="1">
    <citation type="submission" date="2017-09" db="EMBL/GenBank/DDBJ databases">
        <title>Depth-based differentiation of microbial function through sediment-hosted aquifers and enrichment of novel symbionts in the deep terrestrial subsurface.</title>
        <authorList>
            <person name="Probst A.J."/>
            <person name="Ladd B."/>
            <person name="Jarett J.K."/>
            <person name="Geller-Mcgrath D.E."/>
            <person name="Sieber C.M."/>
            <person name="Emerson J.B."/>
            <person name="Anantharaman K."/>
            <person name="Thomas B.C."/>
            <person name="Malmstrom R."/>
            <person name="Stieglmeier M."/>
            <person name="Klingl A."/>
            <person name="Woyke T."/>
            <person name="Ryan C.M."/>
            <person name="Banfield J.F."/>
        </authorList>
    </citation>
    <scope>NUCLEOTIDE SEQUENCE [LARGE SCALE GENOMIC DNA]</scope>
    <source>
        <strain evidence="1">CG10_big_fil_rev_8_21_14_0_10_32_10</strain>
    </source>
</reference>
<accession>A0A2H0RA59</accession>
<proteinExistence type="predicted"/>
<gene>
    <name evidence="1" type="ORF">COV24_03080</name>
</gene>
<evidence type="ECO:0008006" key="3">
    <source>
        <dbReference type="Google" id="ProtNLM"/>
    </source>
</evidence>
<sequence length="147" mass="17093">MNHIAFLTKKYNFIQKILAKEKTIESRWYKTKRAPWDKIKKGDVVYFKETGMPVSAIATVSKIIQFSDLNNGKIKEIYIKYGGRITADYTNSINKIKMMGEFTKNKKYCILVFLKNPKKIEPFNINKMGFGNSCAWICTEDIKTTKN</sequence>
<evidence type="ECO:0000313" key="2">
    <source>
        <dbReference type="Proteomes" id="UP000230214"/>
    </source>
</evidence>
<dbReference type="Proteomes" id="UP000230214">
    <property type="component" value="Unassembled WGS sequence"/>
</dbReference>
<evidence type="ECO:0000313" key="1">
    <source>
        <dbReference type="EMBL" id="PIR43403.1"/>
    </source>
</evidence>
<dbReference type="EMBL" id="PCXU01000025">
    <property type="protein sequence ID" value="PIR43403.1"/>
    <property type="molecule type" value="Genomic_DNA"/>
</dbReference>
<organism evidence="1 2">
    <name type="scientific">candidate division WWE3 bacterium CG10_big_fil_rev_8_21_14_0_10_32_10</name>
    <dbReference type="NCBI Taxonomy" id="1975090"/>
    <lineage>
        <taxon>Bacteria</taxon>
        <taxon>Katanobacteria</taxon>
    </lineage>
</organism>
<protein>
    <recommendedName>
        <fullName evidence="3">ASCH domain-containing protein</fullName>
    </recommendedName>
</protein>